<dbReference type="CDD" id="cd00586">
    <property type="entry name" value="4HBT"/>
    <property type="match status" value="1"/>
</dbReference>
<gene>
    <name evidence="3" type="ORF">HJG54_26750</name>
</gene>
<comment type="pathway">
    <text evidence="2">Quinol/quinone metabolism; 1,4-dihydroxy-2-naphthoate biosynthesis; 1,4-dihydroxy-2-naphthoate from chorismate: step 7/7.</text>
</comment>
<reference evidence="3" key="1">
    <citation type="submission" date="2020-05" db="EMBL/GenBank/DDBJ databases">
        <authorList>
            <person name="Zhu T."/>
            <person name="Keshari N."/>
            <person name="Lu X."/>
        </authorList>
    </citation>
    <scope>NUCLEOTIDE SEQUENCE</scope>
    <source>
        <strain evidence="3">NK1-12</strain>
    </source>
</reference>
<dbReference type="SUPFAM" id="SSF54637">
    <property type="entry name" value="Thioesterase/thiol ester dehydrase-isomerase"/>
    <property type="match status" value="1"/>
</dbReference>
<dbReference type="EMBL" id="CP053586">
    <property type="protein sequence ID" value="WNZ26072.1"/>
    <property type="molecule type" value="Genomic_DNA"/>
</dbReference>
<dbReference type="GO" id="GO:0047617">
    <property type="term" value="F:fatty acyl-CoA hydrolase activity"/>
    <property type="evidence" value="ECO:0007669"/>
    <property type="project" value="TreeGrafter"/>
</dbReference>
<feature type="active site" evidence="2">
    <location>
        <position position="15"/>
    </location>
</feature>
<evidence type="ECO:0000313" key="3">
    <source>
        <dbReference type="EMBL" id="WNZ26072.1"/>
    </source>
</evidence>
<dbReference type="InterPro" id="IPR029069">
    <property type="entry name" value="HotDog_dom_sf"/>
</dbReference>
<name>A0AA97AMU4_9CYAN</name>
<organism evidence="3">
    <name type="scientific">Leptolyngbya sp. NK1-12</name>
    <dbReference type="NCBI Taxonomy" id="2547451"/>
    <lineage>
        <taxon>Bacteria</taxon>
        <taxon>Bacillati</taxon>
        <taxon>Cyanobacteriota</taxon>
        <taxon>Cyanophyceae</taxon>
        <taxon>Leptolyngbyales</taxon>
        <taxon>Leptolyngbyaceae</taxon>
        <taxon>Leptolyngbya group</taxon>
        <taxon>Leptolyngbya</taxon>
    </lineage>
</organism>
<dbReference type="EC" id="3.1.2.28" evidence="2"/>
<comment type="function">
    <text evidence="2">Catalyzes the hydrolysis of 1,4-dihydroxy-2-naphthoyl-CoA (DHNA-CoA) to 1,4-dihydroxy-2-naphthoate (DHNA), a reaction involved in phylloquinone (vitamin K1) biosynthesis.</text>
</comment>
<dbReference type="GO" id="GO:0042372">
    <property type="term" value="P:phylloquinone biosynthetic process"/>
    <property type="evidence" value="ECO:0007669"/>
    <property type="project" value="UniProtKB-UniRule"/>
</dbReference>
<comment type="pathway">
    <text evidence="2">Cofactor biosynthesis; phylloquinone biosynthesis.</text>
</comment>
<dbReference type="Gene3D" id="3.10.129.10">
    <property type="entry name" value="Hotdog Thioesterase"/>
    <property type="match status" value="1"/>
</dbReference>
<protein>
    <recommendedName>
        <fullName evidence="2">1,4-dihydroxy-2-naphthoyl-CoA hydrolase</fullName>
        <shortName evidence="2">DHNA-CoA hydrolase</shortName>
        <ecNumber evidence="2">3.1.2.28</ecNumber>
    </recommendedName>
    <alternativeName>
        <fullName evidence="2">DHNA-CoA thioesterase</fullName>
    </alternativeName>
</protein>
<evidence type="ECO:0000256" key="1">
    <source>
        <dbReference type="ARBA" id="ARBA00022801"/>
    </source>
</evidence>
<comment type="catalytic activity">
    <reaction evidence="2">
        <text>1,4-dihydroxy-2-naphthoyl-CoA + H2O = 1,4-dihydroxy-2-naphthoate + CoA + H(+)</text>
        <dbReference type="Rhea" id="RHEA:26309"/>
        <dbReference type="ChEBI" id="CHEBI:11173"/>
        <dbReference type="ChEBI" id="CHEBI:15377"/>
        <dbReference type="ChEBI" id="CHEBI:15378"/>
        <dbReference type="ChEBI" id="CHEBI:57287"/>
        <dbReference type="ChEBI" id="CHEBI:58897"/>
        <dbReference type="EC" id="3.1.2.28"/>
    </reaction>
</comment>
<dbReference type="HAMAP" id="MF_02101">
    <property type="entry name" value="DHNA_CoA_hydrolase"/>
    <property type="match status" value="1"/>
</dbReference>
<dbReference type="PANTHER" id="PTHR31793">
    <property type="entry name" value="4-HYDROXYBENZOYL-COA THIOESTERASE FAMILY MEMBER"/>
    <property type="match status" value="1"/>
</dbReference>
<dbReference type="GO" id="GO:0061522">
    <property type="term" value="F:1,4-dihydroxy-2-naphthoyl-CoA thioesterase activity"/>
    <property type="evidence" value="ECO:0007669"/>
    <property type="project" value="UniProtKB-EC"/>
</dbReference>
<accession>A0AA97AMU4</accession>
<evidence type="ECO:0000256" key="2">
    <source>
        <dbReference type="HAMAP-Rule" id="MF_02101"/>
    </source>
</evidence>
<dbReference type="PANTHER" id="PTHR31793:SF37">
    <property type="entry name" value="ACYL-COA THIOESTER HYDROLASE YBGC"/>
    <property type="match status" value="1"/>
</dbReference>
<proteinExistence type="inferred from homology"/>
<dbReference type="RefSeq" id="WP_316432260.1">
    <property type="nucleotide sequence ID" value="NZ_CP053586.1"/>
</dbReference>
<sequence length="150" mass="16495">MPFTHLRTIRFSDTDAAGVVYFANVLSICHEAYEASLAAAGVELNSFFRAEAVAVPIVHAEIRFMQPMVCGQTYAIAVMPNRLGPEKFQIDYMIRGPLKTTTEPSTLPLVSQAATVHLCIDPTTRERTPLPAQLEHWLTTIPSNPDIPAS</sequence>
<keyword evidence="1 2" id="KW-0378">Hydrolase</keyword>
<dbReference type="InterPro" id="IPR050563">
    <property type="entry name" value="4-hydroxybenzoyl-CoA_TE"/>
</dbReference>
<dbReference type="InterPro" id="IPR022829">
    <property type="entry name" value="DHNA_CoA_hydrolase"/>
</dbReference>
<dbReference type="Pfam" id="PF13279">
    <property type="entry name" value="4HBT_2"/>
    <property type="match status" value="1"/>
</dbReference>
<comment type="similarity">
    <text evidence="2">Belongs to the 4-hydroxybenzoyl-CoA thioesterase family. DHNA-CoA hydrolase subfamily.</text>
</comment>
<dbReference type="AlphaFoldDB" id="A0AA97AMU4"/>